<organism evidence="1 2">
    <name type="scientific">Actinomadura geliboluensis</name>
    <dbReference type="NCBI Taxonomy" id="882440"/>
    <lineage>
        <taxon>Bacteria</taxon>
        <taxon>Bacillati</taxon>
        <taxon>Actinomycetota</taxon>
        <taxon>Actinomycetes</taxon>
        <taxon>Streptosporangiales</taxon>
        <taxon>Thermomonosporaceae</taxon>
        <taxon>Actinomadura</taxon>
    </lineage>
</organism>
<dbReference type="Proteomes" id="UP000305238">
    <property type="component" value="Unassembled WGS sequence"/>
</dbReference>
<proteinExistence type="predicted"/>
<dbReference type="EMBL" id="VCKZ01000487">
    <property type="protein sequence ID" value="TMR27527.1"/>
    <property type="molecule type" value="Genomic_DNA"/>
</dbReference>
<evidence type="ECO:0000313" key="2">
    <source>
        <dbReference type="Proteomes" id="UP000305238"/>
    </source>
</evidence>
<comment type="caution">
    <text evidence="1">The sequence shown here is derived from an EMBL/GenBank/DDBJ whole genome shotgun (WGS) entry which is preliminary data.</text>
</comment>
<reference evidence="1 2" key="1">
    <citation type="submission" date="2019-05" db="EMBL/GenBank/DDBJ databases">
        <title>Draft genome sequence of Actinomadura geliboluensis A8036.</title>
        <authorList>
            <person name="Saricaoglu S."/>
            <person name="Isik K."/>
        </authorList>
    </citation>
    <scope>NUCLEOTIDE SEQUENCE [LARGE SCALE GENOMIC DNA]</scope>
    <source>
        <strain evidence="1 2">A8036</strain>
    </source>
</reference>
<dbReference type="AlphaFoldDB" id="A0A5S4G3D5"/>
<evidence type="ECO:0000313" key="1">
    <source>
        <dbReference type="EMBL" id="TMR27527.1"/>
    </source>
</evidence>
<gene>
    <name evidence="1" type="ORF">ETD96_39230</name>
</gene>
<name>A0A5S4G3D5_9ACTN</name>
<keyword evidence="2" id="KW-1185">Reference proteome</keyword>
<accession>A0A5S4G3D5</accession>
<sequence>MARFRRDAALAPFPRELLDQVVRALLDAAEQAPMSEGGFAFGDEVIDDVRLVEGRHLAAGARYRAETDELTADVHVPAWNRVGESRIEAAVVSGGHTVNLRLDLRMSARRLHTVRVTGDYQGPKPFRGLRRARWEGELRAEEWWSLLGPNTSPVSVRVVHPFAFADLQITRRKDKRGQWTVRTRTRFGGRSLIWPFAAVGLLIARGRIRRALDEGFTGAVSAWNTEVPGMAKRGLQERLDFKHRVTLKAVSREWAEEYTAALHQGIEGLRFSKGRLAKKEPGAFGVRLLKGKHINPGARYRIAFLPEDEVEPLDVHVAAWKLDGPNRIEFNSPDDAQAGWVEIDSARRPTAVRAGFTGAFEGYSHVTASAEADVERWWGVSPAPLLTGTAENPAGEATLTVDRVTANDGEWTVDVTATVKGRTWARHLVSAAGLLLGSALTKSFRESVDTYAEKWNTAAPETGAPEQAADSTLRAVLDR</sequence>
<protein>
    <submittedName>
        <fullName evidence="1">Uncharacterized protein</fullName>
    </submittedName>
</protein>